<reference evidence="2 3" key="1">
    <citation type="submission" date="2021-06" db="EMBL/GenBank/DDBJ databases">
        <authorList>
            <person name="Palmer J.M."/>
        </authorList>
    </citation>
    <scope>NUCLEOTIDE SEQUENCE [LARGE SCALE GENOMIC DNA]</scope>
    <source>
        <strain evidence="2 3">AS_MEX2019</strain>
        <tissue evidence="2">Muscle</tissue>
    </source>
</reference>
<evidence type="ECO:0000313" key="2">
    <source>
        <dbReference type="EMBL" id="MEQ2281276.1"/>
    </source>
</evidence>
<evidence type="ECO:0000313" key="3">
    <source>
        <dbReference type="Proteomes" id="UP001469553"/>
    </source>
</evidence>
<dbReference type="Proteomes" id="UP001469553">
    <property type="component" value="Unassembled WGS sequence"/>
</dbReference>
<evidence type="ECO:0000256" key="1">
    <source>
        <dbReference type="SAM" id="MobiDB-lite"/>
    </source>
</evidence>
<keyword evidence="3" id="KW-1185">Reference proteome</keyword>
<comment type="caution">
    <text evidence="2">The sequence shown here is derived from an EMBL/GenBank/DDBJ whole genome shotgun (WGS) entry which is preliminary data.</text>
</comment>
<proteinExistence type="predicted"/>
<protein>
    <submittedName>
        <fullName evidence="2">Uncharacterized protein</fullName>
    </submittedName>
</protein>
<organism evidence="2 3">
    <name type="scientific">Ameca splendens</name>
    <dbReference type="NCBI Taxonomy" id="208324"/>
    <lineage>
        <taxon>Eukaryota</taxon>
        <taxon>Metazoa</taxon>
        <taxon>Chordata</taxon>
        <taxon>Craniata</taxon>
        <taxon>Vertebrata</taxon>
        <taxon>Euteleostomi</taxon>
        <taxon>Actinopterygii</taxon>
        <taxon>Neopterygii</taxon>
        <taxon>Teleostei</taxon>
        <taxon>Neoteleostei</taxon>
        <taxon>Acanthomorphata</taxon>
        <taxon>Ovalentaria</taxon>
        <taxon>Atherinomorphae</taxon>
        <taxon>Cyprinodontiformes</taxon>
        <taxon>Goodeidae</taxon>
        <taxon>Ameca</taxon>
    </lineage>
</organism>
<sequence>MDAEENDNKKVDVKTDDRAKMSVAAKMSLFKELEKSTAPDSSALLKPRSGSSFHERRTRRGNDHCFLTQPITCEEMVAIRLQVSGTRGARKPESITGSLPCFNEGMVLFSAYVFFPPPDILLIQRPEQIYMSRCLIMATESSVSAATKSSASCH</sequence>
<accession>A0ABV0XII2</accession>
<feature type="region of interest" description="Disordered" evidence="1">
    <location>
        <begin position="34"/>
        <end position="57"/>
    </location>
</feature>
<name>A0ABV0XII2_9TELE</name>
<dbReference type="EMBL" id="JAHRIP010003168">
    <property type="protein sequence ID" value="MEQ2281276.1"/>
    <property type="molecule type" value="Genomic_DNA"/>
</dbReference>
<gene>
    <name evidence="2" type="ORF">AMECASPLE_028607</name>
</gene>